<dbReference type="AlphaFoldDB" id="A0A847S2S0"/>
<dbReference type="Pfam" id="PF10993">
    <property type="entry name" value="DUF2818"/>
    <property type="match status" value="1"/>
</dbReference>
<feature type="transmembrane region" description="Helical" evidence="1">
    <location>
        <begin position="39"/>
        <end position="60"/>
    </location>
</feature>
<feature type="transmembrane region" description="Helical" evidence="1">
    <location>
        <begin position="72"/>
        <end position="91"/>
    </location>
</feature>
<accession>A0A847S2S0</accession>
<sequence length="106" mass="12204">MAQSTSLLLLLVGWLLLANLPFLLNRPLLMVWKPVSKPVWMRVLECIMCFALALLLGRMLESLSSPVHSQNVMPFYVSVFCIFLVFGFPGFTYRYLWPRRKPARAA</sequence>
<dbReference type="EMBL" id="JABAIM010000001">
    <property type="protein sequence ID" value="NLR74054.1"/>
    <property type="molecule type" value="Genomic_DNA"/>
</dbReference>
<name>A0A847S2S0_9NEIS</name>
<keyword evidence="1" id="KW-0812">Transmembrane</keyword>
<gene>
    <name evidence="2" type="ORF">HF682_02670</name>
</gene>
<keyword evidence="3" id="KW-1185">Reference proteome</keyword>
<evidence type="ECO:0000313" key="2">
    <source>
        <dbReference type="EMBL" id="NLR74054.1"/>
    </source>
</evidence>
<dbReference type="Proteomes" id="UP000587991">
    <property type="component" value="Unassembled WGS sequence"/>
</dbReference>
<dbReference type="InterPro" id="IPR016768">
    <property type="entry name" value="UCP019883"/>
</dbReference>
<protein>
    <submittedName>
        <fullName evidence="2">DUF2818 family protein</fullName>
    </submittedName>
</protein>
<keyword evidence="1" id="KW-1133">Transmembrane helix</keyword>
<organism evidence="2 3">
    <name type="scientific">Leeia aquatica</name>
    <dbReference type="NCBI Taxonomy" id="2725557"/>
    <lineage>
        <taxon>Bacteria</taxon>
        <taxon>Pseudomonadati</taxon>
        <taxon>Pseudomonadota</taxon>
        <taxon>Betaproteobacteria</taxon>
        <taxon>Neisseriales</taxon>
        <taxon>Leeiaceae</taxon>
        <taxon>Leeia</taxon>
    </lineage>
</organism>
<evidence type="ECO:0000256" key="1">
    <source>
        <dbReference type="SAM" id="Phobius"/>
    </source>
</evidence>
<comment type="caution">
    <text evidence="2">The sequence shown here is derived from an EMBL/GenBank/DDBJ whole genome shotgun (WGS) entry which is preliminary data.</text>
</comment>
<keyword evidence="1" id="KW-0472">Membrane</keyword>
<dbReference type="RefSeq" id="WP_168875693.1">
    <property type="nucleotide sequence ID" value="NZ_JABAIM010000001.1"/>
</dbReference>
<dbReference type="PIRSF" id="PIRSF019883">
    <property type="entry name" value="UCP019883"/>
    <property type="match status" value="1"/>
</dbReference>
<reference evidence="2 3" key="1">
    <citation type="submission" date="2020-04" db="EMBL/GenBank/DDBJ databases">
        <title>Draft genome of Leeia sp. IMCC25680.</title>
        <authorList>
            <person name="Song J."/>
            <person name="Cho J.-C."/>
        </authorList>
    </citation>
    <scope>NUCLEOTIDE SEQUENCE [LARGE SCALE GENOMIC DNA]</scope>
    <source>
        <strain evidence="2 3">IMCC25680</strain>
    </source>
</reference>
<proteinExistence type="predicted"/>
<evidence type="ECO:0000313" key="3">
    <source>
        <dbReference type="Proteomes" id="UP000587991"/>
    </source>
</evidence>